<evidence type="ECO:0000313" key="1">
    <source>
        <dbReference type="EMBL" id="MBS4200540.1"/>
    </source>
</evidence>
<organism evidence="1 2">
    <name type="scientific">Lederbergia citrisecunda</name>
    <dbReference type="NCBI Taxonomy" id="2833583"/>
    <lineage>
        <taxon>Bacteria</taxon>
        <taxon>Bacillati</taxon>
        <taxon>Bacillota</taxon>
        <taxon>Bacilli</taxon>
        <taxon>Bacillales</taxon>
        <taxon>Bacillaceae</taxon>
        <taxon>Lederbergia</taxon>
    </lineage>
</organism>
<name>A0A942YMC1_9BACI</name>
<gene>
    <name evidence="1" type="ORF">KHA93_12955</name>
</gene>
<accession>A0A942YMC1</accession>
<dbReference type="RefSeq" id="WP_213111111.1">
    <property type="nucleotide sequence ID" value="NZ_JAGYPJ010000001.1"/>
</dbReference>
<sequence length="159" mass="17817">MTSKSMRSFAIGLIVAASMCGAVYYFGPNEAESAQAVEKPSLDEMKNMLSSEGYIIYSEDEWREQEAASKAVKDSAKEKDKEVTEKVKEKIIYRTMISVTSGMTSIDVGEALERAHIIDSKMKFFKEVEKKGLSKNLRPGTYEVESGMTMQEIISIIFK</sequence>
<dbReference type="Proteomes" id="UP000682713">
    <property type="component" value="Unassembled WGS sequence"/>
</dbReference>
<keyword evidence="2" id="KW-1185">Reference proteome</keyword>
<protein>
    <submittedName>
        <fullName evidence="1">Endolytic transglycosylase MltG</fullName>
    </submittedName>
</protein>
<dbReference type="Gene3D" id="3.30.1490.480">
    <property type="entry name" value="Endolytic murein transglycosylase"/>
    <property type="match status" value="1"/>
</dbReference>
<dbReference type="AlphaFoldDB" id="A0A942YMC1"/>
<comment type="caution">
    <text evidence="1">The sequence shown here is derived from an EMBL/GenBank/DDBJ whole genome shotgun (WGS) entry which is preliminary data.</text>
</comment>
<dbReference type="EMBL" id="JAGYPJ010000001">
    <property type="protein sequence ID" value="MBS4200540.1"/>
    <property type="molecule type" value="Genomic_DNA"/>
</dbReference>
<proteinExistence type="predicted"/>
<evidence type="ECO:0000313" key="2">
    <source>
        <dbReference type="Proteomes" id="UP000682713"/>
    </source>
</evidence>
<reference evidence="1 2" key="1">
    <citation type="submission" date="2021-05" db="EMBL/GenBank/DDBJ databases">
        <title>Novel Bacillus species.</title>
        <authorList>
            <person name="Liu G."/>
        </authorList>
    </citation>
    <scope>NUCLEOTIDE SEQUENCE [LARGE SCALE GENOMIC DNA]</scope>
    <source>
        <strain evidence="1 2">FJAT-49732</strain>
    </source>
</reference>